<keyword evidence="4" id="KW-1185">Reference proteome</keyword>
<dbReference type="PANTHER" id="PTHR16181">
    <property type="entry name" value="PROTEIN FAM83A-RELATED"/>
    <property type="match status" value="1"/>
</dbReference>
<organism evidence="3 4">
    <name type="scientific">Liparis tanakae</name>
    <name type="common">Tanaka's snailfish</name>
    <dbReference type="NCBI Taxonomy" id="230148"/>
    <lineage>
        <taxon>Eukaryota</taxon>
        <taxon>Metazoa</taxon>
        <taxon>Chordata</taxon>
        <taxon>Craniata</taxon>
        <taxon>Vertebrata</taxon>
        <taxon>Euteleostomi</taxon>
        <taxon>Actinopterygii</taxon>
        <taxon>Neopterygii</taxon>
        <taxon>Teleostei</taxon>
        <taxon>Neoteleostei</taxon>
        <taxon>Acanthomorphata</taxon>
        <taxon>Eupercaria</taxon>
        <taxon>Perciformes</taxon>
        <taxon>Cottioidei</taxon>
        <taxon>Cottales</taxon>
        <taxon>Liparidae</taxon>
        <taxon>Liparis</taxon>
    </lineage>
</organism>
<proteinExistence type="inferred from homology"/>
<dbReference type="AlphaFoldDB" id="A0A4Z2EVF0"/>
<dbReference type="EMBL" id="SRLO01002483">
    <property type="protein sequence ID" value="TNN32818.1"/>
    <property type="molecule type" value="Genomic_DNA"/>
</dbReference>
<dbReference type="GO" id="GO:0007173">
    <property type="term" value="P:epidermal growth factor receptor signaling pathway"/>
    <property type="evidence" value="ECO:0007669"/>
    <property type="project" value="TreeGrafter"/>
</dbReference>
<dbReference type="GO" id="GO:0019901">
    <property type="term" value="F:protein kinase binding"/>
    <property type="evidence" value="ECO:0007669"/>
    <property type="project" value="TreeGrafter"/>
</dbReference>
<dbReference type="PANTHER" id="PTHR16181:SF29">
    <property type="entry name" value="PROTEIN FAM83A-RELATED"/>
    <property type="match status" value="1"/>
</dbReference>
<dbReference type="Proteomes" id="UP000314294">
    <property type="component" value="Unassembled WGS sequence"/>
</dbReference>
<evidence type="ECO:0000256" key="1">
    <source>
        <dbReference type="ARBA" id="ARBA00006937"/>
    </source>
</evidence>
<comment type="caution">
    <text evidence="3">The sequence shown here is derived from an EMBL/GenBank/DDBJ whole genome shotgun (WGS) entry which is preliminary data.</text>
</comment>
<dbReference type="Pfam" id="PF07894">
    <property type="entry name" value="SACK1"/>
    <property type="match status" value="1"/>
</dbReference>
<sequence length="198" mass="22120">MDTSGVSPLLYRRSEPRGKVRRRVQDLRIPSSPRYDVMASRPALDLSHNESARLAVDSLLSRGVHGYREVLRAEGEVDFLSQLEKNYILEHGRDARAGARRVEPVLEEPDVELHLQSDLRATSMKDLVREFMRKAEKVCVCVSMSVCVCVCVCVSYMPVHVREDAPHHVSLRAEVSETSAQVCALVIDSVGDVCVCVC</sequence>
<gene>
    <name evidence="3" type="primary">FAM83A</name>
    <name evidence="3" type="ORF">EYF80_057018</name>
</gene>
<reference evidence="3 4" key="1">
    <citation type="submission" date="2019-03" db="EMBL/GenBank/DDBJ databases">
        <title>First draft genome of Liparis tanakae, snailfish: a comprehensive survey of snailfish specific genes.</title>
        <authorList>
            <person name="Kim W."/>
            <person name="Song I."/>
            <person name="Jeong J.-H."/>
            <person name="Kim D."/>
            <person name="Kim S."/>
            <person name="Ryu S."/>
            <person name="Song J.Y."/>
            <person name="Lee S.K."/>
        </authorList>
    </citation>
    <scope>NUCLEOTIDE SEQUENCE [LARGE SCALE GENOMIC DNA]</scope>
    <source>
        <tissue evidence="3">Muscle</tissue>
    </source>
</reference>
<dbReference type="InterPro" id="IPR012461">
    <property type="entry name" value="SACK1"/>
</dbReference>
<evidence type="ECO:0000313" key="3">
    <source>
        <dbReference type="EMBL" id="TNN32818.1"/>
    </source>
</evidence>
<dbReference type="InterPro" id="IPR050944">
    <property type="entry name" value="FAM83"/>
</dbReference>
<evidence type="ECO:0000259" key="2">
    <source>
        <dbReference type="Pfam" id="PF07894"/>
    </source>
</evidence>
<evidence type="ECO:0000313" key="4">
    <source>
        <dbReference type="Proteomes" id="UP000314294"/>
    </source>
</evidence>
<accession>A0A4Z2EVF0</accession>
<dbReference type="OrthoDB" id="9905385at2759"/>
<feature type="domain" description="Scaffolding anchor of CK1" evidence="2">
    <location>
        <begin position="41"/>
        <end position="93"/>
    </location>
</feature>
<protein>
    <submittedName>
        <fullName evidence="3">Protein FAM83A</fullName>
    </submittedName>
</protein>
<comment type="similarity">
    <text evidence="1">Belongs to the FAM83 family.</text>
</comment>
<name>A0A4Z2EVF0_9TELE</name>